<evidence type="ECO:0000313" key="2">
    <source>
        <dbReference type="EMBL" id="KAK8023918.1"/>
    </source>
</evidence>
<sequence length="206" mass="22512">MISAGRSSGTSHNTKRRSSAPQVSEYVHYTATATPDRLSPSGDAASGYGICFRKFEDDEDNNHKSQLAWGRPDSTKVFEPREFGLPDTWIDAIAGNDGQECEGNDYENIQLANQWMDDIDGMWQPTLQHWDRGAWTSQQGTPEPVEARFAHHSPASVLGAAAASVTVAAGDSNDDRMARLTLVFRGLAIRWVACYRGGPPGPARCL</sequence>
<feature type="compositionally biased region" description="Polar residues" evidence="1">
    <location>
        <begin position="1"/>
        <end position="12"/>
    </location>
</feature>
<comment type="caution">
    <text evidence="2">The sequence shown here is derived from an EMBL/GenBank/DDBJ whole genome shotgun (WGS) entry which is preliminary data.</text>
</comment>
<reference evidence="2 3" key="1">
    <citation type="submission" date="2023-01" db="EMBL/GenBank/DDBJ databases">
        <title>Analysis of 21 Apiospora genomes using comparative genomics revels a genus with tremendous synthesis potential of carbohydrate active enzymes and secondary metabolites.</title>
        <authorList>
            <person name="Sorensen T."/>
        </authorList>
    </citation>
    <scope>NUCLEOTIDE SEQUENCE [LARGE SCALE GENOMIC DNA]</scope>
    <source>
        <strain evidence="2 3">CBS 33761</strain>
    </source>
</reference>
<accession>A0ABR1S1N1</accession>
<dbReference type="EMBL" id="JAQQWK010000011">
    <property type="protein sequence ID" value="KAK8023918.1"/>
    <property type="molecule type" value="Genomic_DNA"/>
</dbReference>
<feature type="region of interest" description="Disordered" evidence="1">
    <location>
        <begin position="1"/>
        <end position="42"/>
    </location>
</feature>
<organism evidence="2 3">
    <name type="scientific">Apiospora rasikravindrae</name>
    <dbReference type="NCBI Taxonomy" id="990691"/>
    <lineage>
        <taxon>Eukaryota</taxon>
        <taxon>Fungi</taxon>
        <taxon>Dikarya</taxon>
        <taxon>Ascomycota</taxon>
        <taxon>Pezizomycotina</taxon>
        <taxon>Sordariomycetes</taxon>
        <taxon>Xylariomycetidae</taxon>
        <taxon>Amphisphaeriales</taxon>
        <taxon>Apiosporaceae</taxon>
        <taxon>Apiospora</taxon>
    </lineage>
</organism>
<name>A0ABR1S1N1_9PEZI</name>
<keyword evidence="3" id="KW-1185">Reference proteome</keyword>
<gene>
    <name evidence="2" type="ORF">PG993_011984</name>
</gene>
<proteinExistence type="predicted"/>
<dbReference type="Proteomes" id="UP001444661">
    <property type="component" value="Unassembled WGS sequence"/>
</dbReference>
<evidence type="ECO:0000256" key="1">
    <source>
        <dbReference type="SAM" id="MobiDB-lite"/>
    </source>
</evidence>
<evidence type="ECO:0000313" key="3">
    <source>
        <dbReference type="Proteomes" id="UP001444661"/>
    </source>
</evidence>
<protein>
    <submittedName>
        <fullName evidence="2">Uncharacterized protein</fullName>
    </submittedName>
</protein>